<evidence type="ECO:0000313" key="3">
    <source>
        <dbReference type="Proteomes" id="UP000250163"/>
    </source>
</evidence>
<organism evidence="2 3">
    <name type="scientific">Moritella yayanosii</name>
    <dbReference type="NCBI Taxonomy" id="69539"/>
    <lineage>
        <taxon>Bacteria</taxon>
        <taxon>Pseudomonadati</taxon>
        <taxon>Pseudomonadota</taxon>
        <taxon>Gammaproteobacteria</taxon>
        <taxon>Alteromonadales</taxon>
        <taxon>Moritellaceae</taxon>
        <taxon>Moritella</taxon>
    </lineage>
</organism>
<feature type="compositionally biased region" description="Polar residues" evidence="1">
    <location>
        <begin position="16"/>
        <end position="27"/>
    </location>
</feature>
<reference evidence="3" key="1">
    <citation type="submission" date="2018-05" db="EMBL/GenBank/DDBJ databases">
        <authorList>
            <person name="Cea G.-C."/>
            <person name="William W."/>
        </authorList>
    </citation>
    <scope>NUCLEOTIDE SEQUENCE [LARGE SCALE GENOMIC DNA]</scope>
    <source>
        <strain evidence="3">DB21MT 5</strain>
    </source>
</reference>
<dbReference type="Proteomes" id="UP000250163">
    <property type="component" value="Chromosome MORIYA"/>
</dbReference>
<gene>
    <name evidence="2" type="ORF">MORIYA_3136</name>
</gene>
<dbReference type="EMBL" id="LS483250">
    <property type="protein sequence ID" value="SQD79592.1"/>
    <property type="molecule type" value="Genomic_DNA"/>
</dbReference>
<feature type="region of interest" description="Disordered" evidence="1">
    <location>
        <begin position="1"/>
        <end position="54"/>
    </location>
</feature>
<proteinExistence type="predicted"/>
<dbReference type="InterPro" id="IPR038213">
    <property type="entry name" value="IFI6/IFI27-like_sf"/>
</dbReference>
<dbReference type="AlphaFoldDB" id="A0A330LT55"/>
<feature type="compositionally biased region" description="Polar residues" evidence="1">
    <location>
        <begin position="41"/>
        <end position="54"/>
    </location>
</feature>
<sequence>MSKNKTPMTSDAAARIQSSTAKQNGGSVNKGGFAARATSAGAKNSNGSSKQGGK</sequence>
<dbReference type="KEGG" id="mya:MORIYA_3136"/>
<dbReference type="Gene3D" id="6.10.110.10">
    <property type="match status" value="1"/>
</dbReference>
<name>A0A330LT55_9GAMM</name>
<protein>
    <recommendedName>
        <fullName evidence="4">SMP domain-containing protein</fullName>
    </recommendedName>
</protein>
<dbReference type="RefSeq" id="WP_174216933.1">
    <property type="nucleotide sequence ID" value="NZ_LS483250.1"/>
</dbReference>
<keyword evidence="3" id="KW-1185">Reference proteome</keyword>
<evidence type="ECO:0000256" key="1">
    <source>
        <dbReference type="SAM" id="MobiDB-lite"/>
    </source>
</evidence>
<accession>A0A330LT55</accession>
<evidence type="ECO:0000313" key="2">
    <source>
        <dbReference type="EMBL" id="SQD79592.1"/>
    </source>
</evidence>
<evidence type="ECO:0008006" key="4">
    <source>
        <dbReference type="Google" id="ProtNLM"/>
    </source>
</evidence>